<comment type="subcellular location">
    <subcellularLocation>
        <location evidence="1">Membrane</location>
        <topology evidence="1">Multi-pass membrane protein</topology>
    </subcellularLocation>
</comment>
<evidence type="ECO:0000256" key="5">
    <source>
        <dbReference type="ARBA" id="ARBA00023136"/>
    </source>
</evidence>
<keyword evidence="9" id="KW-1185">Reference proteome</keyword>
<feature type="compositionally biased region" description="Basic residues" evidence="6">
    <location>
        <begin position="1"/>
        <end position="11"/>
    </location>
</feature>
<feature type="compositionally biased region" description="Low complexity" evidence="6">
    <location>
        <begin position="22"/>
        <end position="31"/>
    </location>
</feature>
<name>A0A2A2DBH9_9ACTN</name>
<reference evidence="8 9" key="1">
    <citation type="submission" date="2017-08" db="EMBL/GenBank/DDBJ databases">
        <title>Genome sequence of Streptomyces albireticuli NRRL B-1670.</title>
        <authorList>
            <person name="Graham D.E."/>
            <person name="Mahan K.M."/>
            <person name="Klingeman D.M."/>
            <person name="Hettich R.L."/>
            <person name="Parry R.J."/>
            <person name="Spain J.C."/>
        </authorList>
    </citation>
    <scope>NUCLEOTIDE SEQUENCE [LARGE SCALE GENOMIC DNA]</scope>
    <source>
        <strain evidence="8 9">NRRL B-1670</strain>
    </source>
</reference>
<feature type="region of interest" description="Disordered" evidence="6">
    <location>
        <begin position="1"/>
        <end position="33"/>
    </location>
</feature>
<gene>
    <name evidence="8" type="ORF">CK936_05745</name>
</gene>
<dbReference type="Proteomes" id="UP000218944">
    <property type="component" value="Unassembled WGS sequence"/>
</dbReference>
<comment type="similarity">
    <text evidence="2">Belongs to the TMEM86 family.</text>
</comment>
<keyword evidence="5 7" id="KW-0472">Membrane</keyword>
<dbReference type="EMBL" id="NSJV01000104">
    <property type="protein sequence ID" value="PAU49828.1"/>
    <property type="molecule type" value="Genomic_DNA"/>
</dbReference>
<evidence type="ECO:0000256" key="1">
    <source>
        <dbReference type="ARBA" id="ARBA00004141"/>
    </source>
</evidence>
<evidence type="ECO:0000313" key="9">
    <source>
        <dbReference type="Proteomes" id="UP000218944"/>
    </source>
</evidence>
<dbReference type="GO" id="GO:0016787">
    <property type="term" value="F:hydrolase activity"/>
    <property type="evidence" value="ECO:0007669"/>
    <property type="project" value="TreeGrafter"/>
</dbReference>
<dbReference type="PANTHER" id="PTHR31885">
    <property type="entry name" value="GH04784P"/>
    <property type="match status" value="1"/>
</dbReference>
<evidence type="ECO:0000256" key="6">
    <source>
        <dbReference type="SAM" id="MobiDB-lite"/>
    </source>
</evidence>
<evidence type="ECO:0000313" key="8">
    <source>
        <dbReference type="EMBL" id="PAU49828.1"/>
    </source>
</evidence>
<feature type="transmembrane region" description="Helical" evidence="7">
    <location>
        <begin position="140"/>
        <end position="160"/>
    </location>
</feature>
<dbReference type="AlphaFoldDB" id="A0A2A2DBH9"/>
<proteinExistence type="inferred from homology"/>
<organism evidence="8 9">
    <name type="scientific">Streptomyces albireticuli</name>
    <dbReference type="NCBI Taxonomy" id="1940"/>
    <lineage>
        <taxon>Bacteria</taxon>
        <taxon>Bacillati</taxon>
        <taxon>Actinomycetota</taxon>
        <taxon>Actinomycetes</taxon>
        <taxon>Kitasatosporales</taxon>
        <taxon>Streptomycetaceae</taxon>
        <taxon>Streptomyces</taxon>
    </lineage>
</organism>
<comment type="caution">
    <text evidence="8">The sequence shown here is derived from an EMBL/GenBank/DDBJ whole genome shotgun (WGS) entry which is preliminary data.</text>
</comment>
<keyword evidence="4 7" id="KW-1133">Transmembrane helix</keyword>
<sequence length="262" mass="26649">MAARPGTRRGTRTGTGQGSGTGPAPRIAPRAGRVRRPRAASAPLVAFALAALAHLTALLAGSAVATVTKPALMPLLAAHVLARGGPRTLAGALLLGCGGDTLLLIGGDTPFLLGMAFFAAGHVCYLLLCARHGTPGGRRTYGLGGVYAVAWLGTVALLWPDLEPGLRVPVALYSLLLTAMALGASRVRPRTGAGGLLFLASDTLIASGAADWPQPPVPQFWIMLGYLPAQLLLVDGLLRAAPRGPAGAEPPARAYGAVRTTP</sequence>
<evidence type="ECO:0000256" key="2">
    <source>
        <dbReference type="ARBA" id="ARBA00007375"/>
    </source>
</evidence>
<dbReference type="GO" id="GO:0016020">
    <property type="term" value="C:membrane"/>
    <property type="evidence" value="ECO:0007669"/>
    <property type="project" value="UniProtKB-SubCell"/>
</dbReference>
<evidence type="ECO:0008006" key="10">
    <source>
        <dbReference type="Google" id="ProtNLM"/>
    </source>
</evidence>
<accession>A0A2A2DBH9</accession>
<feature type="region of interest" description="Disordered" evidence="6">
    <location>
        <begin position="243"/>
        <end position="262"/>
    </location>
</feature>
<evidence type="ECO:0000256" key="3">
    <source>
        <dbReference type="ARBA" id="ARBA00022692"/>
    </source>
</evidence>
<dbReference type="Pfam" id="PF07947">
    <property type="entry name" value="YhhN"/>
    <property type="match status" value="1"/>
</dbReference>
<protein>
    <recommendedName>
        <fullName evidence="10">Lysoplasmalogenase</fullName>
    </recommendedName>
</protein>
<dbReference type="InterPro" id="IPR012506">
    <property type="entry name" value="TMEM86B-like"/>
</dbReference>
<feature type="transmembrane region" description="Helical" evidence="7">
    <location>
        <begin position="111"/>
        <end position="128"/>
    </location>
</feature>
<keyword evidence="3 7" id="KW-0812">Transmembrane</keyword>
<evidence type="ECO:0000256" key="7">
    <source>
        <dbReference type="SAM" id="Phobius"/>
    </source>
</evidence>
<feature type="transmembrane region" description="Helical" evidence="7">
    <location>
        <begin position="166"/>
        <end position="184"/>
    </location>
</feature>
<evidence type="ECO:0000256" key="4">
    <source>
        <dbReference type="ARBA" id="ARBA00022989"/>
    </source>
</evidence>
<feature type="transmembrane region" description="Helical" evidence="7">
    <location>
        <begin position="44"/>
        <end position="67"/>
    </location>
</feature>
<dbReference type="PANTHER" id="PTHR31885:SF6">
    <property type="entry name" value="GH04784P"/>
    <property type="match status" value="1"/>
</dbReference>